<accession>A0AAV4WHC0</accession>
<evidence type="ECO:0000313" key="1">
    <source>
        <dbReference type="EMBL" id="GIY81773.1"/>
    </source>
</evidence>
<evidence type="ECO:0000313" key="2">
    <source>
        <dbReference type="Proteomes" id="UP001054945"/>
    </source>
</evidence>
<dbReference type="AlphaFoldDB" id="A0AAV4WHC0"/>
<proteinExistence type="predicted"/>
<gene>
    <name evidence="1" type="ORF">CEXT_266611</name>
</gene>
<dbReference type="Proteomes" id="UP001054945">
    <property type="component" value="Unassembled WGS sequence"/>
</dbReference>
<keyword evidence="2" id="KW-1185">Reference proteome</keyword>
<organism evidence="1 2">
    <name type="scientific">Caerostris extrusa</name>
    <name type="common">Bark spider</name>
    <name type="synonym">Caerostris bankana</name>
    <dbReference type="NCBI Taxonomy" id="172846"/>
    <lineage>
        <taxon>Eukaryota</taxon>
        <taxon>Metazoa</taxon>
        <taxon>Ecdysozoa</taxon>
        <taxon>Arthropoda</taxon>
        <taxon>Chelicerata</taxon>
        <taxon>Arachnida</taxon>
        <taxon>Araneae</taxon>
        <taxon>Araneomorphae</taxon>
        <taxon>Entelegynae</taxon>
        <taxon>Araneoidea</taxon>
        <taxon>Araneidae</taxon>
        <taxon>Caerostris</taxon>
    </lineage>
</organism>
<reference evidence="1 2" key="1">
    <citation type="submission" date="2021-06" db="EMBL/GenBank/DDBJ databases">
        <title>Caerostris extrusa draft genome.</title>
        <authorList>
            <person name="Kono N."/>
            <person name="Arakawa K."/>
        </authorList>
    </citation>
    <scope>NUCLEOTIDE SEQUENCE [LARGE SCALE GENOMIC DNA]</scope>
</reference>
<comment type="caution">
    <text evidence="1">The sequence shown here is derived from an EMBL/GenBank/DDBJ whole genome shotgun (WGS) entry which is preliminary data.</text>
</comment>
<sequence length="86" mass="9737">MRKKIRNTRITAPANRFNETSHLRVSVIPTTNSVITCPVLSQDMEIDEGESMVQVWKCHCSNSCSKIEGMHRSGTSQKVEMLTHSF</sequence>
<name>A0AAV4WHC0_CAEEX</name>
<protein>
    <submittedName>
        <fullName evidence="1">Uncharacterized protein</fullName>
    </submittedName>
</protein>
<dbReference type="EMBL" id="BPLR01016163">
    <property type="protein sequence ID" value="GIY81773.1"/>
    <property type="molecule type" value="Genomic_DNA"/>
</dbReference>